<proteinExistence type="predicted"/>
<reference evidence="1" key="1">
    <citation type="submission" date="2022-05" db="EMBL/GenBank/DDBJ databases">
        <title>The Musa troglodytarum L. genome provides insights into the mechanism of non-climacteric behaviour and enrichment of carotenoids.</title>
        <authorList>
            <person name="Wang J."/>
        </authorList>
    </citation>
    <scope>NUCLEOTIDE SEQUENCE</scope>
    <source>
        <tissue evidence="1">Leaf</tissue>
    </source>
</reference>
<name>A0A9E7G8Z1_9LILI</name>
<dbReference type="EMBL" id="CP097508">
    <property type="protein sequence ID" value="URE10709.1"/>
    <property type="molecule type" value="Genomic_DNA"/>
</dbReference>
<gene>
    <name evidence="1" type="ORF">MUK42_15603</name>
</gene>
<protein>
    <submittedName>
        <fullName evidence="1">Uncharacterized protein</fullName>
    </submittedName>
</protein>
<dbReference type="Proteomes" id="UP001055439">
    <property type="component" value="Chromosome 6"/>
</dbReference>
<evidence type="ECO:0000313" key="1">
    <source>
        <dbReference type="EMBL" id="URE10709.1"/>
    </source>
</evidence>
<keyword evidence="2" id="KW-1185">Reference proteome</keyword>
<dbReference type="AlphaFoldDB" id="A0A9E7G8Z1"/>
<accession>A0A9E7G8Z1</accession>
<sequence>MWWQSYVDGHLMREVVGQHHTAAGGAWAQTAFFPEALPPSLLPPVKWDKAIYVLHVQIHLRISIYRPYRILVVLL</sequence>
<evidence type="ECO:0000313" key="2">
    <source>
        <dbReference type="Proteomes" id="UP001055439"/>
    </source>
</evidence>
<organism evidence="1 2">
    <name type="scientific">Musa troglodytarum</name>
    <name type="common">fe'i banana</name>
    <dbReference type="NCBI Taxonomy" id="320322"/>
    <lineage>
        <taxon>Eukaryota</taxon>
        <taxon>Viridiplantae</taxon>
        <taxon>Streptophyta</taxon>
        <taxon>Embryophyta</taxon>
        <taxon>Tracheophyta</taxon>
        <taxon>Spermatophyta</taxon>
        <taxon>Magnoliopsida</taxon>
        <taxon>Liliopsida</taxon>
        <taxon>Zingiberales</taxon>
        <taxon>Musaceae</taxon>
        <taxon>Musa</taxon>
    </lineage>
</organism>